<dbReference type="AlphaFoldDB" id="A0AAW9NM08"/>
<dbReference type="PROSITE" id="PS01124">
    <property type="entry name" value="HTH_ARAC_FAMILY_2"/>
    <property type="match status" value="1"/>
</dbReference>
<dbReference type="GO" id="GO:0043565">
    <property type="term" value="F:sequence-specific DNA binding"/>
    <property type="evidence" value="ECO:0007669"/>
    <property type="project" value="InterPro"/>
</dbReference>
<comment type="caution">
    <text evidence="11">The sequence shown here is derived from an EMBL/GenBank/DDBJ whole genome shotgun (WGS) entry which is preliminary data.</text>
</comment>
<evidence type="ECO:0000256" key="3">
    <source>
        <dbReference type="ARBA" id="ARBA00022448"/>
    </source>
</evidence>
<keyword evidence="3" id="KW-0813">Transport</keyword>
<protein>
    <submittedName>
        <fullName evidence="11">AraC family transcriptional regulator</fullName>
    </submittedName>
</protein>
<name>A0AAW9NM08_9BACL</name>
<feature type="domain" description="Fe/B12 periplasmic-binding" evidence="10">
    <location>
        <begin position="384"/>
        <end position="634"/>
    </location>
</feature>
<dbReference type="InterPro" id="IPR051313">
    <property type="entry name" value="Bact_iron-sidero_bind"/>
</dbReference>
<keyword evidence="12" id="KW-1185">Reference proteome</keyword>
<dbReference type="SMART" id="SM00342">
    <property type="entry name" value="HTH_ARAC"/>
    <property type="match status" value="1"/>
</dbReference>
<dbReference type="InterPro" id="IPR002491">
    <property type="entry name" value="ABC_transptr_periplasmic_BD"/>
</dbReference>
<dbReference type="SUPFAM" id="SSF46689">
    <property type="entry name" value="Homeodomain-like"/>
    <property type="match status" value="2"/>
</dbReference>
<dbReference type="SUPFAM" id="SSF51215">
    <property type="entry name" value="Regulatory protein AraC"/>
    <property type="match status" value="1"/>
</dbReference>
<dbReference type="RefSeq" id="WP_326122937.1">
    <property type="nucleotide sequence ID" value="NZ_JARSFG010000011.1"/>
</dbReference>
<evidence type="ECO:0000256" key="8">
    <source>
        <dbReference type="SAM" id="MobiDB-lite"/>
    </source>
</evidence>
<dbReference type="Proteomes" id="UP001344888">
    <property type="component" value="Unassembled WGS sequence"/>
</dbReference>
<comment type="similarity">
    <text evidence="2">Belongs to the bacterial solute-binding protein 8 family.</text>
</comment>
<evidence type="ECO:0000256" key="7">
    <source>
        <dbReference type="ARBA" id="ARBA00023163"/>
    </source>
</evidence>
<dbReference type="Pfam" id="PF12833">
    <property type="entry name" value="HTH_18"/>
    <property type="match status" value="1"/>
</dbReference>
<evidence type="ECO:0000259" key="9">
    <source>
        <dbReference type="PROSITE" id="PS01124"/>
    </source>
</evidence>
<dbReference type="GO" id="GO:1901678">
    <property type="term" value="P:iron coordination entity transport"/>
    <property type="evidence" value="ECO:0007669"/>
    <property type="project" value="UniProtKB-ARBA"/>
</dbReference>
<evidence type="ECO:0000256" key="2">
    <source>
        <dbReference type="ARBA" id="ARBA00008814"/>
    </source>
</evidence>
<evidence type="ECO:0000256" key="4">
    <source>
        <dbReference type="ARBA" id="ARBA00022729"/>
    </source>
</evidence>
<dbReference type="PANTHER" id="PTHR30532:SF26">
    <property type="entry name" value="IRON(3+)-HYDROXAMATE-BINDING PROTEIN FHUD"/>
    <property type="match status" value="1"/>
</dbReference>
<evidence type="ECO:0000259" key="10">
    <source>
        <dbReference type="PROSITE" id="PS50983"/>
    </source>
</evidence>
<reference evidence="11 12" key="1">
    <citation type="submission" date="2023-03" db="EMBL/GenBank/DDBJ databases">
        <title>Bacillus Genome Sequencing.</title>
        <authorList>
            <person name="Dunlap C."/>
        </authorList>
    </citation>
    <scope>NUCLEOTIDE SEQUENCE [LARGE SCALE GENOMIC DNA]</scope>
    <source>
        <strain evidence="11 12">B-59205</strain>
    </source>
</reference>
<keyword evidence="4" id="KW-0732">Signal</keyword>
<dbReference type="PANTHER" id="PTHR30532">
    <property type="entry name" value="IRON III DICITRATE-BINDING PERIPLASMIC PROTEIN"/>
    <property type="match status" value="1"/>
</dbReference>
<evidence type="ECO:0000313" key="12">
    <source>
        <dbReference type="Proteomes" id="UP001344888"/>
    </source>
</evidence>
<evidence type="ECO:0000256" key="1">
    <source>
        <dbReference type="ARBA" id="ARBA00004196"/>
    </source>
</evidence>
<keyword evidence="6" id="KW-0238">DNA-binding</keyword>
<dbReference type="EMBL" id="JARSFG010000011">
    <property type="protein sequence ID" value="MEC1178417.1"/>
    <property type="molecule type" value="Genomic_DNA"/>
</dbReference>
<keyword evidence="5" id="KW-0805">Transcription regulation</keyword>
<evidence type="ECO:0000313" key="11">
    <source>
        <dbReference type="EMBL" id="MEC1178417.1"/>
    </source>
</evidence>
<evidence type="ECO:0000256" key="6">
    <source>
        <dbReference type="ARBA" id="ARBA00023125"/>
    </source>
</evidence>
<dbReference type="PROSITE" id="PS50983">
    <property type="entry name" value="FE_B12_PBP"/>
    <property type="match status" value="1"/>
</dbReference>
<dbReference type="GO" id="GO:0030288">
    <property type="term" value="C:outer membrane-bounded periplasmic space"/>
    <property type="evidence" value="ECO:0007669"/>
    <property type="project" value="TreeGrafter"/>
</dbReference>
<feature type="region of interest" description="Disordered" evidence="8">
    <location>
        <begin position="346"/>
        <end position="366"/>
    </location>
</feature>
<dbReference type="Gene3D" id="1.10.10.60">
    <property type="entry name" value="Homeodomain-like"/>
    <property type="match status" value="2"/>
</dbReference>
<comment type="subcellular location">
    <subcellularLocation>
        <location evidence="1">Cell envelope</location>
    </subcellularLocation>
</comment>
<dbReference type="InterPro" id="IPR018060">
    <property type="entry name" value="HTH_AraC"/>
</dbReference>
<organism evidence="11 12">
    <name type="scientific">Metasolibacillus meyeri</name>
    <dbReference type="NCBI Taxonomy" id="1071052"/>
    <lineage>
        <taxon>Bacteria</taxon>
        <taxon>Bacillati</taxon>
        <taxon>Bacillota</taxon>
        <taxon>Bacilli</taxon>
        <taxon>Bacillales</taxon>
        <taxon>Caryophanaceae</taxon>
        <taxon>Metasolibacillus</taxon>
    </lineage>
</organism>
<sequence>MDVISFWQYADIQVVDINNCKLSSHTKIPASLLSTSSFIFIRRGSAQLLLDEQIFSVHGVQLFHVGPNSWIEWHTGKEPVEYIILSYEAHIRSDLASKIDCPFNLVSRIFPSNPAILHDILEKMLELIQDKKSIARFQMKALFYQWIAQVLEQNQSSSEHLNAANPVALVTMAMEYMLEHYAEPITLDSLAVAMNCSPGHLSNRFKQILNRGPIDCLIHLRMKRASTLLIETQMSLRSIAAATSYQDVYYFSKAFKKHTGIAPSVFRKRGYMSEDITSNHKIYDIVDSQLRCYIENDNRYQFGGKKGESTTMFKKHLAIPASLLIAFGLLLGACSSAGNTIATNGNVEGSKESTTKQPVNTEGKSAGTRVISTANGDIEIPANPERIVTDYYVGHLLALGVKPIGSLGLYMQSPYLEGETDGIEDIGDSLETIVALKPDLIITGNSKNVESYAKIAPTVLITLDSNVRGEVRQIGHILGKEEVAATWEKEFDEQIADARSEAQELITEGETVTVFAGGIQKTITIYGNGYTGKSIYNELQLSMQENIAKEINPEQPWMEISNEVLRNYAGDYIFVAVDLKSESYDYASDSIWGTLPAVQENKVFEIDGYRFWFSDPISLQGQVSDIVDMLSEREVEKR</sequence>
<keyword evidence="7" id="KW-0804">Transcription</keyword>
<dbReference type="Pfam" id="PF01497">
    <property type="entry name" value="Peripla_BP_2"/>
    <property type="match status" value="1"/>
</dbReference>
<dbReference type="InterPro" id="IPR037923">
    <property type="entry name" value="HTH-like"/>
</dbReference>
<dbReference type="Gene3D" id="3.40.50.1980">
    <property type="entry name" value="Nitrogenase molybdenum iron protein domain"/>
    <property type="match status" value="2"/>
</dbReference>
<evidence type="ECO:0000256" key="5">
    <source>
        <dbReference type="ARBA" id="ARBA00023015"/>
    </source>
</evidence>
<dbReference type="GO" id="GO:0003700">
    <property type="term" value="F:DNA-binding transcription factor activity"/>
    <property type="evidence" value="ECO:0007669"/>
    <property type="project" value="InterPro"/>
</dbReference>
<dbReference type="InterPro" id="IPR009057">
    <property type="entry name" value="Homeodomain-like_sf"/>
</dbReference>
<feature type="domain" description="HTH araC/xylS-type" evidence="9">
    <location>
        <begin position="171"/>
        <end position="269"/>
    </location>
</feature>
<proteinExistence type="inferred from homology"/>
<dbReference type="SUPFAM" id="SSF53807">
    <property type="entry name" value="Helical backbone' metal receptor"/>
    <property type="match status" value="1"/>
</dbReference>
<gene>
    <name evidence="11" type="ORF">P9B03_07985</name>
</gene>
<accession>A0AAW9NM08</accession>